<evidence type="ECO:0000313" key="6">
    <source>
        <dbReference type="Proteomes" id="UP000275267"/>
    </source>
</evidence>
<name>A0A3L6SE54_PANMI</name>
<dbReference type="PANTHER" id="PTHR26379:SF494">
    <property type="entry name" value="BTB DOMAIN-CONTAINING PROTEIN"/>
    <property type="match status" value="1"/>
</dbReference>
<dbReference type="InterPro" id="IPR045005">
    <property type="entry name" value="BPM1-6"/>
</dbReference>
<dbReference type="Gene3D" id="3.30.710.10">
    <property type="entry name" value="Potassium Channel Kv1.1, Chain A"/>
    <property type="match status" value="2"/>
</dbReference>
<feature type="domain" description="BTB" evidence="3">
    <location>
        <begin position="581"/>
        <end position="651"/>
    </location>
</feature>
<dbReference type="InterPro" id="IPR011333">
    <property type="entry name" value="SKP1/BTB/POZ_sf"/>
</dbReference>
<dbReference type="OrthoDB" id="676805at2759"/>
<comment type="similarity">
    <text evidence="2">Belongs to the Tdpoz family.</text>
</comment>
<comment type="caution">
    <text evidence="5">The sequence shown here is derived from an EMBL/GenBank/DDBJ whole genome shotgun (WGS) entry which is preliminary data.</text>
</comment>
<evidence type="ECO:0000259" key="3">
    <source>
        <dbReference type="PROSITE" id="PS50097"/>
    </source>
</evidence>
<protein>
    <recommendedName>
        <fullName evidence="7">BTB/POZ and MATH domain-containing protein 2-like</fullName>
    </recommendedName>
</protein>
<dbReference type="Pfam" id="PF00651">
    <property type="entry name" value="BTB"/>
    <property type="match status" value="2"/>
</dbReference>
<dbReference type="STRING" id="4540.A0A3L6SE54"/>
<evidence type="ECO:0000259" key="4">
    <source>
        <dbReference type="PROSITE" id="PS50144"/>
    </source>
</evidence>
<dbReference type="AlphaFoldDB" id="A0A3L6SE54"/>
<dbReference type="SUPFAM" id="SSF54695">
    <property type="entry name" value="POZ domain"/>
    <property type="match status" value="2"/>
</dbReference>
<evidence type="ECO:0000256" key="2">
    <source>
        <dbReference type="ARBA" id="ARBA00010846"/>
    </source>
</evidence>
<dbReference type="CDD" id="cd00121">
    <property type="entry name" value="MATH"/>
    <property type="match status" value="2"/>
</dbReference>
<accession>A0A3L6SE54</accession>
<sequence>MAEAAMEMPQKTASTHRSAFVRGTHQFDIVGYSVRTALGVSNSVRSGAFDAGGRTWALVCCFEPRKLGSICLELLSTYITRDVVAMASLRIDDPTGAGRWPAAVWRSHEAHTFPARSSASSSTRTWELSVPNAFKEARYVHDDRLTVHCTVDVLEEDDATPAKTRNRFVSAPPPPSISQDLQRLLEAEESRWPPDVTFVVEGTEIQAHKLVLSMRSPVFRAEFQGSMKERFTRSVRIDGMSASTFRAMLRFIYTDELPVKPKGVASQDACRNKHLARRRAAMARDLLVAADRYDLERLRLMCESILSESIDATTVLATLALVDGRYSCWQLEASCIEYLASGPGTFAAVVATPEYQELRESSVSLVADIAEKVAMHKLAGTCSSCSSSSSTITSSVRPKKSSCAYTAVAARGTHEFTIPNLSTVLMGTLDIGHCIHSGRFHVGGYNWWLFVEVEEPKVHLSVYLQLLTDPGTDNVVAATTLDVADPNNKSPSPMCKQFTRAFSKEKEEMAWGYPDFITLESAKSQYVGHDGSLTICCHVEVASKPESASVVGGGAAAATITMPPSNIAWHLEQLLVREQGLDVEFLVEGETVLRAHRLVLAARAPALHEQVAAAAVAGMDGGGRVRIDGMRAVVFEAVLHFVYTDQLPSSGGLRDDMVMAGDVLAAAAGTVWRGSRPCARTFWPSPSPRRML</sequence>
<dbReference type="Gene3D" id="1.25.40.420">
    <property type="match status" value="1"/>
</dbReference>
<gene>
    <name evidence="5" type="ORF">C2845_PM02G15180</name>
</gene>
<dbReference type="Pfam" id="PF22486">
    <property type="entry name" value="MATH_2"/>
    <property type="match status" value="1"/>
</dbReference>
<dbReference type="Proteomes" id="UP000275267">
    <property type="component" value="Unassembled WGS sequence"/>
</dbReference>
<dbReference type="GO" id="GO:0016567">
    <property type="term" value="P:protein ubiquitination"/>
    <property type="evidence" value="ECO:0007669"/>
    <property type="project" value="InterPro"/>
</dbReference>
<feature type="domain" description="MATH" evidence="4">
    <location>
        <begin position="411"/>
        <end position="539"/>
    </location>
</feature>
<feature type="domain" description="BTB" evidence="3">
    <location>
        <begin position="194"/>
        <end position="261"/>
    </location>
</feature>
<dbReference type="InterPro" id="IPR002083">
    <property type="entry name" value="MATH/TRAF_dom"/>
</dbReference>
<comment type="pathway">
    <text evidence="1">Protein modification; protein ubiquitination.</text>
</comment>
<dbReference type="SMART" id="SM00225">
    <property type="entry name" value="BTB"/>
    <property type="match status" value="2"/>
</dbReference>
<dbReference type="Pfam" id="PF24570">
    <property type="entry name" value="BACK_BPM_SPOP"/>
    <property type="match status" value="1"/>
</dbReference>
<evidence type="ECO:0008006" key="7">
    <source>
        <dbReference type="Google" id="ProtNLM"/>
    </source>
</evidence>
<evidence type="ECO:0000313" key="5">
    <source>
        <dbReference type="EMBL" id="RLN18794.1"/>
    </source>
</evidence>
<dbReference type="PANTHER" id="PTHR26379">
    <property type="entry name" value="BTB/POZ AND MATH DOMAIN-CONTAINING PROTEIN 1"/>
    <property type="match status" value="1"/>
</dbReference>
<organism evidence="5 6">
    <name type="scientific">Panicum miliaceum</name>
    <name type="common">Proso millet</name>
    <name type="synonym">Broomcorn millet</name>
    <dbReference type="NCBI Taxonomy" id="4540"/>
    <lineage>
        <taxon>Eukaryota</taxon>
        <taxon>Viridiplantae</taxon>
        <taxon>Streptophyta</taxon>
        <taxon>Embryophyta</taxon>
        <taxon>Tracheophyta</taxon>
        <taxon>Spermatophyta</taxon>
        <taxon>Magnoliopsida</taxon>
        <taxon>Liliopsida</taxon>
        <taxon>Poales</taxon>
        <taxon>Poaceae</taxon>
        <taxon>PACMAD clade</taxon>
        <taxon>Panicoideae</taxon>
        <taxon>Panicodae</taxon>
        <taxon>Paniceae</taxon>
        <taxon>Panicinae</taxon>
        <taxon>Panicum</taxon>
        <taxon>Panicum sect. Panicum</taxon>
    </lineage>
</organism>
<dbReference type="PROSITE" id="PS50144">
    <property type="entry name" value="MATH"/>
    <property type="match status" value="1"/>
</dbReference>
<evidence type="ECO:0000256" key="1">
    <source>
        <dbReference type="ARBA" id="ARBA00004906"/>
    </source>
</evidence>
<keyword evidence="6" id="KW-1185">Reference proteome</keyword>
<dbReference type="Gene3D" id="2.60.210.10">
    <property type="entry name" value="Apoptosis, Tumor Necrosis Factor Receptor Associated Protein 2, Chain A"/>
    <property type="match status" value="2"/>
</dbReference>
<dbReference type="InterPro" id="IPR008974">
    <property type="entry name" value="TRAF-like"/>
</dbReference>
<dbReference type="PROSITE" id="PS50097">
    <property type="entry name" value="BTB"/>
    <property type="match status" value="2"/>
</dbReference>
<reference evidence="6" key="1">
    <citation type="journal article" date="2019" name="Nat. Commun.">
        <title>The genome of broomcorn millet.</title>
        <authorList>
            <person name="Zou C."/>
            <person name="Miki D."/>
            <person name="Li D."/>
            <person name="Tang Q."/>
            <person name="Xiao L."/>
            <person name="Rajput S."/>
            <person name="Deng P."/>
            <person name="Jia W."/>
            <person name="Huang R."/>
            <person name="Zhang M."/>
            <person name="Sun Y."/>
            <person name="Hu J."/>
            <person name="Fu X."/>
            <person name="Schnable P.S."/>
            <person name="Li F."/>
            <person name="Zhang H."/>
            <person name="Feng B."/>
            <person name="Zhu X."/>
            <person name="Liu R."/>
            <person name="Schnable J.C."/>
            <person name="Zhu J.-K."/>
            <person name="Zhang H."/>
        </authorList>
    </citation>
    <scope>NUCLEOTIDE SEQUENCE [LARGE SCALE GENOMIC DNA]</scope>
</reference>
<dbReference type="InterPro" id="IPR000210">
    <property type="entry name" value="BTB/POZ_dom"/>
</dbReference>
<dbReference type="SUPFAM" id="SSF49599">
    <property type="entry name" value="TRAF domain-like"/>
    <property type="match status" value="2"/>
</dbReference>
<proteinExistence type="inferred from homology"/>
<dbReference type="InterPro" id="IPR056423">
    <property type="entry name" value="BACK_BPM_SPOP"/>
</dbReference>
<dbReference type="EMBL" id="PQIB02000005">
    <property type="protein sequence ID" value="RLN18794.1"/>
    <property type="molecule type" value="Genomic_DNA"/>
</dbReference>